<evidence type="ECO:0000313" key="2">
    <source>
        <dbReference type="Proteomes" id="UP000635565"/>
    </source>
</evidence>
<dbReference type="RefSeq" id="WP_201362846.1">
    <property type="nucleotide sequence ID" value="NZ_BNJJ01000008.1"/>
</dbReference>
<comment type="caution">
    <text evidence="1">The sequence shown here is derived from an EMBL/GenBank/DDBJ whole genome shotgun (WGS) entry which is preliminary data.</text>
</comment>
<evidence type="ECO:0000313" key="1">
    <source>
        <dbReference type="EMBL" id="GHO85182.1"/>
    </source>
</evidence>
<accession>A0ABQ3VG78</accession>
<name>A0ABQ3VG78_9CHLR</name>
<dbReference type="SUPFAM" id="SSF55781">
    <property type="entry name" value="GAF domain-like"/>
    <property type="match status" value="1"/>
</dbReference>
<keyword evidence="2" id="KW-1185">Reference proteome</keyword>
<dbReference type="EMBL" id="BNJJ01000008">
    <property type="protein sequence ID" value="GHO85182.1"/>
    <property type="molecule type" value="Genomic_DNA"/>
</dbReference>
<evidence type="ECO:0008006" key="3">
    <source>
        <dbReference type="Google" id="ProtNLM"/>
    </source>
</evidence>
<proteinExistence type="predicted"/>
<gene>
    <name evidence="1" type="ORF">KSZ_31880</name>
</gene>
<sequence>MSNTHELSGWRIFLEAVIADPTEKQRIARILGVNQISLIRWASGTSNPRLKHLYALLEALPNHREKLIEMISTEFPEFRADIAVIEEMPREILSHFYARILEAYNQLSKNLRATTIRSLVLQQMLSHLDARQDGVVIFACQCTQPYAGKKVRSLRIIDGRGNPPWHAIDNNMRFFGLESQIGYAVQIKRQLVIHKQLIKKLWYPIHYDKLAESVVAYPLIRANQIAGCLTLISPKPQHFSELHMELIRRYADLFMLSFEETDFYDFDQIMLGIMPPSDVQETILDQFNSRATQLIIEASNQALPLTRLEAEKQLWPEIEQELLDIAACHFCDMQPVLPPESCSEVTAPSGHDRD</sequence>
<protein>
    <recommendedName>
        <fullName evidence="3">GAF domain-containing protein</fullName>
    </recommendedName>
</protein>
<dbReference type="Gene3D" id="3.30.450.40">
    <property type="match status" value="1"/>
</dbReference>
<reference evidence="1 2" key="1">
    <citation type="journal article" date="2021" name="Int. J. Syst. Evol. Microbiol.">
        <title>Reticulibacter mediterranei gen. nov., sp. nov., within the new family Reticulibacteraceae fam. nov., and Ktedonospora formicarum gen. nov., sp. nov., Ktedonobacter robiniae sp. nov., Dictyobacter formicarum sp. nov. and Dictyobacter arantiisoli sp. nov., belonging to the class Ktedonobacteria.</title>
        <authorList>
            <person name="Yabe S."/>
            <person name="Zheng Y."/>
            <person name="Wang C.M."/>
            <person name="Sakai Y."/>
            <person name="Abe K."/>
            <person name="Yokota A."/>
            <person name="Donadio S."/>
            <person name="Cavaletti L."/>
            <person name="Monciardini P."/>
        </authorList>
    </citation>
    <scope>NUCLEOTIDE SEQUENCE [LARGE SCALE GENOMIC DNA]</scope>
    <source>
        <strain evidence="1 2">SOSP1-9</strain>
    </source>
</reference>
<dbReference type="InterPro" id="IPR029016">
    <property type="entry name" value="GAF-like_dom_sf"/>
</dbReference>
<organism evidence="1 2">
    <name type="scientific">Dictyobacter formicarum</name>
    <dbReference type="NCBI Taxonomy" id="2778368"/>
    <lineage>
        <taxon>Bacteria</taxon>
        <taxon>Bacillati</taxon>
        <taxon>Chloroflexota</taxon>
        <taxon>Ktedonobacteria</taxon>
        <taxon>Ktedonobacterales</taxon>
        <taxon>Dictyobacteraceae</taxon>
        <taxon>Dictyobacter</taxon>
    </lineage>
</organism>
<dbReference type="Proteomes" id="UP000635565">
    <property type="component" value="Unassembled WGS sequence"/>
</dbReference>